<evidence type="ECO:0000256" key="4">
    <source>
        <dbReference type="PROSITE-ProRule" id="PRU00221"/>
    </source>
</evidence>
<feature type="region of interest" description="Disordered" evidence="6">
    <location>
        <begin position="1"/>
        <end position="49"/>
    </location>
</feature>
<protein>
    <submittedName>
        <fullName evidence="8">Ubiquitin-binding SDF ubiquitin ligase complex subunit met30</fullName>
    </submittedName>
</protein>
<dbReference type="SMART" id="SM00320">
    <property type="entry name" value="WD40"/>
    <property type="match status" value="7"/>
</dbReference>
<dbReference type="EMBL" id="JANBPU010000182">
    <property type="protein sequence ID" value="KAJ1914749.1"/>
    <property type="molecule type" value="Genomic_DNA"/>
</dbReference>
<dbReference type="InterPro" id="IPR001810">
    <property type="entry name" value="F-box_dom"/>
</dbReference>
<dbReference type="Gene3D" id="2.130.10.10">
    <property type="entry name" value="YVTN repeat-like/Quinoprotein amine dehydrogenase"/>
    <property type="match status" value="2"/>
</dbReference>
<evidence type="ECO:0000256" key="5">
    <source>
        <dbReference type="SAM" id="Coils"/>
    </source>
</evidence>
<keyword evidence="2" id="KW-0677">Repeat</keyword>
<dbReference type="SMART" id="SM00256">
    <property type="entry name" value="FBOX"/>
    <property type="match status" value="1"/>
</dbReference>
<feature type="compositionally biased region" description="Polar residues" evidence="6">
    <location>
        <begin position="201"/>
        <end position="217"/>
    </location>
</feature>
<dbReference type="AlphaFoldDB" id="A0A9W8DMH8"/>
<evidence type="ECO:0000313" key="9">
    <source>
        <dbReference type="Proteomes" id="UP001150538"/>
    </source>
</evidence>
<dbReference type="PROSITE" id="PS50294">
    <property type="entry name" value="WD_REPEATS_REGION"/>
    <property type="match status" value="2"/>
</dbReference>
<evidence type="ECO:0000259" key="7">
    <source>
        <dbReference type="PROSITE" id="PS50181"/>
    </source>
</evidence>
<dbReference type="InterPro" id="IPR020472">
    <property type="entry name" value="WD40_PAC1"/>
</dbReference>
<keyword evidence="5" id="KW-0175">Coiled coil</keyword>
<feature type="compositionally biased region" description="Low complexity" evidence="6">
    <location>
        <begin position="17"/>
        <end position="32"/>
    </location>
</feature>
<feature type="coiled-coil region" evidence="5">
    <location>
        <begin position="231"/>
        <end position="258"/>
    </location>
</feature>
<feature type="repeat" description="WD" evidence="4">
    <location>
        <begin position="562"/>
        <end position="601"/>
    </location>
</feature>
<feature type="compositionally biased region" description="Low complexity" evidence="6">
    <location>
        <begin position="116"/>
        <end position="130"/>
    </location>
</feature>
<dbReference type="GO" id="GO:0016874">
    <property type="term" value="F:ligase activity"/>
    <property type="evidence" value="ECO:0007669"/>
    <property type="project" value="UniProtKB-KW"/>
</dbReference>
<feature type="repeat" description="WD" evidence="4">
    <location>
        <begin position="682"/>
        <end position="726"/>
    </location>
</feature>
<comment type="caution">
    <text evidence="8">The sequence shown here is derived from an EMBL/GenBank/DDBJ whole genome shotgun (WGS) entry which is preliminary data.</text>
</comment>
<dbReference type="CDD" id="cd22147">
    <property type="entry name" value="F-box_SpPof1-like"/>
    <property type="match status" value="1"/>
</dbReference>
<dbReference type="PROSITE" id="PS50082">
    <property type="entry name" value="WD_REPEATS_2"/>
    <property type="match status" value="5"/>
</dbReference>
<dbReference type="InterPro" id="IPR001680">
    <property type="entry name" value="WD40_rpt"/>
</dbReference>
<organism evidence="8 9">
    <name type="scientific">Mycoemilia scoparia</name>
    <dbReference type="NCBI Taxonomy" id="417184"/>
    <lineage>
        <taxon>Eukaryota</taxon>
        <taxon>Fungi</taxon>
        <taxon>Fungi incertae sedis</taxon>
        <taxon>Zoopagomycota</taxon>
        <taxon>Kickxellomycotina</taxon>
        <taxon>Kickxellomycetes</taxon>
        <taxon>Kickxellales</taxon>
        <taxon>Kickxellaceae</taxon>
        <taxon>Mycoemilia</taxon>
    </lineage>
</organism>
<keyword evidence="9" id="KW-1185">Reference proteome</keyword>
<dbReference type="Pfam" id="PF00400">
    <property type="entry name" value="WD40"/>
    <property type="match status" value="5"/>
</dbReference>
<feature type="repeat" description="WD" evidence="4">
    <location>
        <begin position="789"/>
        <end position="815"/>
    </location>
</feature>
<dbReference type="InterPro" id="IPR015943">
    <property type="entry name" value="WD40/YVTN_repeat-like_dom_sf"/>
</dbReference>
<feature type="compositionally biased region" description="Low complexity" evidence="6">
    <location>
        <begin position="380"/>
        <end position="404"/>
    </location>
</feature>
<feature type="region of interest" description="Disordered" evidence="6">
    <location>
        <begin position="754"/>
        <end position="785"/>
    </location>
</feature>
<dbReference type="InterPro" id="IPR051075">
    <property type="entry name" value="SCF_subunit_WD-repeat"/>
</dbReference>
<keyword evidence="3" id="KW-0833">Ubl conjugation pathway</keyword>
<evidence type="ECO:0000256" key="1">
    <source>
        <dbReference type="ARBA" id="ARBA00022574"/>
    </source>
</evidence>
<dbReference type="PRINTS" id="PR00320">
    <property type="entry name" value="GPROTEINBRPT"/>
</dbReference>
<proteinExistence type="predicted"/>
<name>A0A9W8DMH8_9FUNG</name>
<feature type="compositionally biased region" description="Polar residues" evidence="6">
    <location>
        <begin position="1"/>
        <end position="11"/>
    </location>
</feature>
<accession>A0A9W8DMH8</accession>
<feature type="region of interest" description="Disordered" evidence="6">
    <location>
        <begin position="371"/>
        <end position="456"/>
    </location>
</feature>
<feature type="compositionally biased region" description="Polar residues" evidence="6">
    <location>
        <begin position="40"/>
        <end position="49"/>
    </location>
</feature>
<keyword evidence="1 4" id="KW-0853">WD repeat</keyword>
<dbReference type="InterPro" id="IPR036047">
    <property type="entry name" value="F-box-like_dom_sf"/>
</dbReference>
<sequence>MSRHSSFSASESPPPKNISISTSSTTTAKTNSGPLDESTLHSASDNFSSNQHLSTETTVIANTTAAAPALSLSSNESCDQQQQQQQQQQQDIMTPPPLPFSMKGLKASTTPSGIWSTTNTNSNTKTNATSGDSGVVIANTGKHNIYPNETLKRTYDKTIEKENLHHHHHHHHHHHSHNYSNHQVPSAQYDLPGSPLKKQKSTSGPTTATGAPNSDKASQGKCYRHNSSLYMHESENTRRELQQTLKSLSQEDQEAISQVWSKFASAKASNRLLMLRGIINLSCVPQLSYLNQTIPKLLRIDFISSAPPEIAFRILSFLDAKSLCTASQVSRRWARFANDDYLWYRLCVQHINKVCKSCGWGLPLLDKSNHRRLRPPVPPLHHNSNNAGTNTAGTGTAATTTTSAVPGNDDTSNTSVVINNPVPVTSQTSISSNASTNSTSASVNSAGGHGSPTDTTATIHTTCVPSSASELLRPVPSPPPNLMVPMLDQDHNLGATPSLIGINSPLAAAVRPDLASGGTSVAAVTGAPKYSKHGRRPWKEIYAERQIIANNWRHFRYKKKTFKTHNDGILCMQTNDQYLITGCYDGTVNVTDVETGETIHTLYGHTAPVRALQFDDCKLFTGSLDGTVRIWCYHNGECVRTLTAFEDSGVISLTYKGPILAVGGQNGEIRVFNTTKGTVFSLNGHTDWINCVRFIESPDGRLMLLSCSDDMSIKAWDLTTRRCIATLTGHTHHVQWIHLLDQLHTHTTSVATAPTAGTTATGTASNNTIGINNNNSSAAGGNGSETRKNGPYVISASLDNTLRVWDLSTNECVDTLFGHVEGIWSVALDTLRTVSASNDGIIKIWDTTSRKCLYTLKPSNVPINCVALCDTRVICGDNDGIVSIYDFRNN</sequence>
<feature type="region of interest" description="Disordered" evidence="6">
    <location>
        <begin position="70"/>
        <end position="139"/>
    </location>
</feature>
<feature type="repeat" description="WD" evidence="4">
    <location>
        <begin position="816"/>
        <end position="855"/>
    </location>
</feature>
<dbReference type="OrthoDB" id="5580488at2759"/>
<feature type="compositionally biased region" description="Low complexity" evidence="6">
    <location>
        <begin position="70"/>
        <end position="90"/>
    </location>
</feature>
<evidence type="ECO:0000256" key="2">
    <source>
        <dbReference type="ARBA" id="ARBA00022737"/>
    </source>
</evidence>
<feature type="compositionally biased region" description="Low complexity" evidence="6">
    <location>
        <begin position="754"/>
        <end position="779"/>
    </location>
</feature>
<gene>
    <name evidence="8" type="primary">MET30</name>
    <name evidence="8" type="ORF">H4219_004657</name>
</gene>
<keyword evidence="8" id="KW-0436">Ligase</keyword>
<dbReference type="SUPFAM" id="SSF81383">
    <property type="entry name" value="F-box domain"/>
    <property type="match status" value="1"/>
</dbReference>
<dbReference type="Pfam" id="PF12937">
    <property type="entry name" value="F-box-like"/>
    <property type="match status" value="1"/>
</dbReference>
<dbReference type="SUPFAM" id="SSF50998">
    <property type="entry name" value="Quinoprotein alcohol dehydrogenase-like"/>
    <property type="match status" value="1"/>
</dbReference>
<dbReference type="PANTHER" id="PTHR19872:SF9">
    <property type="entry name" value="UBIQUITIN-BINDING SDF UBIQUITIN LIGASE COMPLEX SUBUNIT"/>
    <property type="match status" value="1"/>
</dbReference>
<dbReference type="InterPro" id="IPR011047">
    <property type="entry name" value="Quinoprotein_ADH-like_sf"/>
</dbReference>
<dbReference type="PROSITE" id="PS00678">
    <property type="entry name" value="WD_REPEATS_1"/>
    <property type="match status" value="3"/>
</dbReference>
<feature type="compositionally biased region" description="Polar residues" evidence="6">
    <location>
        <begin position="409"/>
        <end position="424"/>
    </location>
</feature>
<dbReference type="CDD" id="cd00200">
    <property type="entry name" value="WD40"/>
    <property type="match status" value="1"/>
</dbReference>
<feature type="region of interest" description="Disordered" evidence="6">
    <location>
        <begin position="165"/>
        <end position="221"/>
    </location>
</feature>
<dbReference type="PROSITE" id="PS50181">
    <property type="entry name" value="FBOX"/>
    <property type="match status" value="1"/>
</dbReference>
<reference evidence="8" key="1">
    <citation type="submission" date="2022-07" db="EMBL/GenBank/DDBJ databases">
        <title>Phylogenomic reconstructions and comparative analyses of Kickxellomycotina fungi.</title>
        <authorList>
            <person name="Reynolds N.K."/>
            <person name="Stajich J.E."/>
            <person name="Barry K."/>
            <person name="Grigoriev I.V."/>
            <person name="Crous P."/>
            <person name="Smith M.E."/>
        </authorList>
    </citation>
    <scope>NUCLEOTIDE SEQUENCE</scope>
    <source>
        <strain evidence="8">NBRC 100468</strain>
    </source>
</reference>
<feature type="compositionally biased region" description="Low complexity" evidence="6">
    <location>
        <begin position="425"/>
        <end position="446"/>
    </location>
</feature>
<evidence type="ECO:0000256" key="6">
    <source>
        <dbReference type="SAM" id="MobiDB-lite"/>
    </source>
</evidence>
<dbReference type="Gene3D" id="1.20.1280.50">
    <property type="match status" value="1"/>
</dbReference>
<feature type="repeat" description="WD" evidence="4">
    <location>
        <begin position="602"/>
        <end position="641"/>
    </location>
</feature>
<dbReference type="Proteomes" id="UP001150538">
    <property type="component" value="Unassembled WGS sequence"/>
</dbReference>
<feature type="compositionally biased region" description="Basic residues" evidence="6">
    <location>
        <begin position="165"/>
        <end position="177"/>
    </location>
</feature>
<evidence type="ECO:0000313" key="8">
    <source>
        <dbReference type="EMBL" id="KAJ1914749.1"/>
    </source>
</evidence>
<dbReference type="PANTHER" id="PTHR19872">
    <property type="entry name" value="UBIQUITIN LIGASE SPECIFICITY FACTOR/HREP PROTEIN"/>
    <property type="match status" value="1"/>
</dbReference>
<feature type="domain" description="F-box" evidence="7">
    <location>
        <begin position="300"/>
        <end position="346"/>
    </location>
</feature>
<evidence type="ECO:0000256" key="3">
    <source>
        <dbReference type="ARBA" id="ARBA00022786"/>
    </source>
</evidence>
<dbReference type="InterPro" id="IPR019775">
    <property type="entry name" value="WD40_repeat_CS"/>
</dbReference>